<dbReference type="PANTHER" id="PTHR12137">
    <property type="entry name" value="CARBOHYDRATE SULFOTRANSFERASE"/>
    <property type="match status" value="1"/>
</dbReference>
<dbReference type="InterPro" id="IPR027417">
    <property type="entry name" value="P-loop_NTPase"/>
</dbReference>
<dbReference type="OrthoDB" id="2019940at2759"/>
<dbReference type="Proteomes" id="UP000515158">
    <property type="component" value="Unplaced"/>
</dbReference>
<dbReference type="AlphaFoldDB" id="A0A6P8ZGW2"/>
<keyword evidence="6 9" id="KW-0333">Golgi apparatus</keyword>
<dbReference type="SUPFAM" id="SSF52540">
    <property type="entry name" value="P-loop containing nucleoside triphosphate hydrolases"/>
    <property type="match status" value="1"/>
</dbReference>
<dbReference type="Pfam" id="PF03567">
    <property type="entry name" value="Sulfotransfer_2"/>
    <property type="match status" value="1"/>
</dbReference>
<dbReference type="GO" id="GO:0016051">
    <property type="term" value="P:carbohydrate biosynthetic process"/>
    <property type="evidence" value="ECO:0007669"/>
    <property type="project" value="InterPro"/>
</dbReference>
<evidence type="ECO:0000256" key="3">
    <source>
        <dbReference type="ARBA" id="ARBA00022679"/>
    </source>
</evidence>
<evidence type="ECO:0000256" key="1">
    <source>
        <dbReference type="ARBA" id="ARBA00004323"/>
    </source>
</evidence>
<gene>
    <name evidence="11" type="primary">LOC117639342</name>
</gene>
<proteinExistence type="inferred from homology"/>
<keyword evidence="8 9" id="KW-0325">Glycoprotein</keyword>
<keyword evidence="10" id="KW-1185">Reference proteome</keyword>
<dbReference type="InParanoid" id="A0A6P8ZGW2"/>
<dbReference type="PANTHER" id="PTHR12137:SF54">
    <property type="entry name" value="CARBOHYDRATE SULFOTRANSFERASE"/>
    <property type="match status" value="1"/>
</dbReference>
<evidence type="ECO:0000313" key="10">
    <source>
        <dbReference type="Proteomes" id="UP000515158"/>
    </source>
</evidence>
<comment type="similarity">
    <text evidence="2 9">Belongs to the sulfotransferase 2 family.</text>
</comment>
<dbReference type="InterPro" id="IPR018011">
    <property type="entry name" value="Carb_sulfotrans_8-10"/>
</dbReference>
<comment type="subcellular location">
    <subcellularLocation>
        <location evidence="1 9">Golgi apparatus membrane</location>
        <topology evidence="1 9">Single-pass type II membrane protein</topology>
    </subcellularLocation>
</comment>
<keyword evidence="7 9" id="KW-0472">Membrane</keyword>
<dbReference type="GO" id="GO:0000139">
    <property type="term" value="C:Golgi membrane"/>
    <property type="evidence" value="ECO:0007669"/>
    <property type="project" value="UniProtKB-SubCell"/>
</dbReference>
<sequence>MTSLPEKISLLIVVFICLTVSFIYLGNQGSSLLVVNKPDSMQEKSLSVKPIDLLERGVFIERQDRLQRECQAYKRRQNALQLNASHYTPESIWDNKEVLEHIIVDQKHQLLYCYVPKVACTNWKRTLLYLSGTSNVTRSLDIPADFVHRTGVFPKLANFTIEDATHMLRTYTTFLIVRHPFERLLSAYRNKLEQQYSSSKYFQTRFGRHIVKTYRKNPSNHSLLHGDDVTFSEFVTYLTTESGPEGEYNEHWKPIHQLCAPCALRYDIIGKYETLYEDADYLLHQLGESPSAFPRFARPSNTTATLGKYFGSLTVDLLRKIYSVYEIDFRLFGYNLQEFLGFEVD</sequence>
<keyword evidence="4 9" id="KW-0812">Transmembrane</keyword>
<dbReference type="RefSeq" id="XP_034230799.1">
    <property type="nucleotide sequence ID" value="XM_034374908.1"/>
</dbReference>
<evidence type="ECO:0000256" key="5">
    <source>
        <dbReference type="ARBA" id="ARBA00022989"/>
    </source>
</evidence>
<feature type="transmembrane region" description="Helical" evidence="9">
    <location>
        <begin position="7"/>
        <end position="26"/>
    </location>
</feature>
<evidence type="ECO:0000256" key="7">
    <source>
        <dbReference type="ARBA" id="ARBA00023136"/>
    </source>
</evidence>
<dbReference type="GeneID" id="117639342"/>
<accession>A0A6P8ZGW2</accession>
<evidence type="ECO:0000313" key="11">
    <source>
        <dbReference type="RefSeq" id="XP_034230799.1"/>
    </source>
</evidence>
<dbReference type="InterPro" id="IPR005331">
    <property type="entry name" value="Sulfotransferase"/>
</dbReference>
<evidence type="ECO:0000256" key="8">
    <source>
        <dbReference type="ARBA" id="ARBA00023180"/>
    </source>
</evidence>
<reference evidence="11" key="1">
    <citation type="submission" date="2025-08" db="UniProtKB">
        <authorList>
            <consortium name="RefSeq"/>
        </authorList>
    </citation>
    <scope>IDENTIFICATION</scope>
    <source>
        <tissue evidence="11">Total insect</tissue>
    </source>
</reference>
<keyword evidence="9" id="KW-0119">Carbohydrate metabolism</keyword>
<name>A0A6P8ZGW2_THRPL</name>
<evidence type="ECO:0000256" key="9">
    <source>
        <dbReference type="RuleBase" id="RU364020"/>
    </source>
</evidence>
<protein>
    <recommendedName>
        <fullName evidence="9">Carbohydrate sulfotransferase</fullName>
        <ecNumber evidence="9">2.8.2.-</ecNumber>
    </recommendedName>
</protein>
<evidence type="ECO:0000256" key="6">
    <source>
        <dbReference type="ARBA" id="ARBA00023034"/>
    </source>
</evidence>
<dbReference type="KEGG" id="tpal:117639342"/>
<evidence type="ECO:0000256" key="4">
    <source>
        <dbReference type="ARBA" id="ARBA00022692"/>
    </source>
</evidence>
<dbReference type="FunCoup" id="A0A6P8ZGW2">
    <property type="interactions" value="59"/>
</dbReference>
<organism evidence="11">
    <name type="scientific">Thrips palmi</name>
    <name type="common">Melon thrips</name>
    <dbReference type="NCBI Taxonomy" id="161013"/>
    <lineage>
        <taxon>Eukaryota</taxon>
        <taxon>Metazoa</taxon>
        <taxon>Ecdysozoa</taxon>
        <taxon>Arthropoda</taxon>
        <taxon>Hexapoda</taxon>
        <taxon>Insecta</taxon>
        <taxon>Pterygota</taxon>
        <taxon>Neoptera</taxon>
        <taxon>Paraneoptera</taxon>
        <taxon>Thysanoptera</taxon>
        <taxon>Terebrantia</taxon>
        <taxon>Thripoidea</taxon>
        <taxon>Thripidae</taxon>
        <taxon>Thrips</taxon>
    </lineage>
</organism>
<keyword evidence="3 9" id="KW-0808">Transferase</keyword>
<keyword evidence="5 9" id="KW-1133">Transmembrane helix</keyword>
<evidence type="ECO:0000256" key="2">
    <source>
        <dbReference type="ARBA" id="ARBA00006339"/>
    </source>
</evidence>
<keyword evidence="9" id="KW-0735">Signal-anchor</keyword>
<dbReference type="EC" id="2.8.2.-" evidence="9"/>
<dbReference type="GO" id="GO:0008146">
    <property type="term" value="F:sulfotransferase activity"/>
    <property type="evidence" value="ECO:0007669"/>
    <property type="project" value="InterPro"/>
</dbReference>